<feature type="chain" id="PRO_5032760591" evidence="3">
    <location>
        <begin position="24"/>
        <end position="2575"/>
    </location>
</feature>
<feature type="region of interest" description="Disordered" evidence="1">
    <location>
        <begin position="1969"/>
        <end position="2077"/>
    </location>
</feature>
<keyword evidence="5" id="KW-1185">Reference proteome</keyword>
<feature type="compositionally biased region" description="Basic and acidic residues" evidence="1">
    <location>
        <begin position="1989"/>
        <end position="2011"/>
    </location>
</feature>
<name>A0A835YBG4_9CHLO</name>
<keyword evidence="2" id="KW-0812">Transmembrane</keyword>
<feature type="transmembrane region" description="Helical" evidence="2">
    <location>
        <begin position="2174"/>
        <end position="2199"/>
    </location>
</feature>
<feature type="transmembrane region" description="Helical" evidence="2">
    <location>
        <begin position="1910"/>
        <end position="1935"/>
    </location>
</feature>
<feature type="compositionally biased region" description="Pro residues" evidence="1">
    <location>
        <begin position="208"/>
        <end position="221"/>
    </location>
</feature>
<evidence type="ECO:0000256" key="3">
    <source>
        <dbReference type="SAM" id="SignalP"/>
    </source>
</evidence>
<dbReference type="PANTHER" id="PTHR19862">
    <property type="entry name" value="WD REPEAT-CONTAINING PROTEIN 48"/>
    <property type="match status" value="1"/>
</dbReference>
<gene>
    <name evidence="4" type="ORF">HYH03_003969</name>
</gene>
<feature type="transmembrane region" description="Helical" evidence="2">
    <location>
        <begin position="2104"/>
        <end position="2124"/>
    </location>
</feature>
<feature type="region of interest" description="Disordered" evidence="1">
    <location>
        <begin position="199"/>
        <end position="253"/>
    </location>
</feature>
<protein>
    <submittedName>
        <fullName evidence="4">Uncharacterized protein</fullName>
    </submittedName>
</protein>
<feature type="transmembrane region" description="Helical" evidence="2">
    <location>
        <begin position="1872"/>
        <end position="1890"/>
    </location>
</feature>
<feature type="region of interest" description="Disordered" evidence="1">
    <location>
        <begin position="2486"/>
        <end position="2575"/>
    </location>
</feature>
<evidence type="ECO:0000256" key="1">
    <source>
        <dbReference type="SAM" id="MobiDB-lite"/>
    </source>
</evidence>
<feature type="transmembrane region" description="Helical" evidence="2">
    <location>
        <begin position="2251"/>
        <end position="2270"/>
    </location>
</feature>
<dbReference type="Proteomes" id="UP000612055">
    <property type="component" value="Unassembled WGS sequence"/>
</dbReference>
<evidence type="ECO:0000256" key="2">
    <source>
        <dbReference type="SAM" id="Phobius"/>
    </source>
</evidence>
<evidence type="ECO:0000313" key="4">
    <source>
        <dbReference type="EMBL" id="KAG2498218.1"/>
    </source>
</evidence>
<reference evidence="4" key="1">
    <citation type="journal article" date="2020" name="bioRxiv">
        <title>Comparative genomics of Chlamydomonas.</title>
        <authorList>
            <person name="Craig R.J."/>
            <person name="Hasan A.R."/>
            <person name="Ness R.W."/>
            <person name="Keightley P.D."/>
        </authorList>
    </citation>
    <scope>NUCLEOTIDE SEQUENCE</scope>
    <source>
        <strain evidence="4">CCAP 11/70</strain>
    </source>
</reference>
<dbReference type="GO" id="GO:0000724">
    <property type="term" value="P:double-strand break repair via homologous recombination"/>
    <property type="evidence" value="ECO:0007669"/>
    <property type="project" value="TreeGrafter"/>
</dbReference>
<dbReference type="InterPro" id="IPR006626">
    <property type="entry name" value="PbH1"/>
</dbReference>
<feature type="compositionally biased region" description="Gly residues" evidence="1">
    <location>
        <begin position="2526"/>
        <end position="2559"/>
    </location>
</feature>
<feature type="compositionally biased region" description="Low complexity" evidence="1">
    <location>
        <begin position="227"/>
        <end position="239"/>
    </location>
</feature>
<keyword evidence="2" id="KW-1133">Transmembrane helix</keyword>
<accession>A0A835YBG4</accession>
<dbReference type="SMART" id="SM00710">
    <property type="entry name" value="PbH1"/>
    <property type="match status" value="10"/>
</dbReference>
<dbReference type="OrthoDB" id="541269at2759"/>
<feature type="signal peptide" evidence="3">
    <location>
        <begin position="1"/>
        <end position="23"/>
    </location>
</feature>
<feature type="transmembrane region" description="Helical" evidence="2">
    <location>
        <begin position="2282"/>
        <end position="2304"/>
    </location>
</feature>
<feature type="transmembrane region" description="Helical" evidence="2">
    <location>
        <begin position="1799"/>
        <end position="1823"/>
    </location>
</feature>
<keyword evidence="2" id="KW-0472">Membrane</keyword>
<feature type="compositionally biased region" description="Basic and acidic residues" evidence="1">
    <location>
        <begin position="1969"/>
        <end position="1982"/>
    </location>
</feature>
<keyword evidence="3" id="KW-0732">Signal</keyword>
<dbReference type="SUPFAM" id="SSF51126">
    <property type="entry name" value="Pectin lyase-like"/>
    <property type="match status" value="1"/>
</dbReference>
<dbReference type="PANTHER" id="PTHR19862:SF14">
    <property type="entry name" value="WD REPEAT-CONTAINING PROTEIN 48"/>
    <property type="match status" value="1"/>
</dbReference>
<dbReference type="InterPro" id="IPR011050">
    <property type="entry name" value="Pectin_lyase_fold/virulence"/>
</dbReference>
<feature type="compositionally biased region" description="Low complexity" evidence="1">
    <location>
        <begin position="2021"/>
        <end position="2042"/>
    </location>
</feature>
<proteinExistence type="predicted"/>
<dbReference type="EMBL" id="JAEHOE010000011">
    <property type="protein sequence ID" value="KAG2498218.1"/>
    <property type="molecule type" value="Genomic_DNA"/>
</dbReference>
<dbReference type="InterPro" id="IPR051246">
    <property type="entry name" value="WDR48"/>
</dbReference>
<feature type="compositionally biased region" description="Gly residues" evidence="1">
    <location>
        <begin position="2371"/>
        <end position="2384"/>
    </location>
</feature>
<sequence>MSSPIGCAVTVLVLLAYGVSVRGETGPDSTLDAIPPEWSHTCSLTLVGSSTGLPYRLHCWASASSGEPGSPQSSLAASVSVSLGGALAAAAADGNVDLTGVSVLEDGRASSAAALAADPPLEDWGITFWSVPHLRILDSMVSDLPLSTPAALLHFVGCSYVTFDNVTLERLAGFPVAEASDADYDYSYMPPPAAEVFSSPPAYGGPLGSPPPPAYGGPRSPPGEEGGATAPPEGADSASLPPPAAPSDEGASPPLVEQQQLLPLVTSGAIHVEGCLGVAFLNSRCSDVSDAYGWACLYIQTSSPQEAESSAQPTSLRITNSTFKGNQVSGAGVDALSACTTPDAYGGYGAVLLAAVRDADVSVTDSAFANNTGGCGSALAAVGGLGEAAVGTVALSFTRASVTDSSAAQAGAIYTNASLTRLQLSDSSRLDGNVARLRGGAVLVTSGDLTDLELTGGSSISQNAALRRGGGAFMVYSGAITGQVLLTGGSSLSYNNASTDAGALYVELSVRQITIANGSSVDGNSALGGSGGMAFIAGGVGSLVIANGSSVSGNQAANGDGGSYGGAVYIGGSIAALIIANSSSVAGNQADVAANGNGGAVYVEGSLTELTVANASRVESNVAGADGGGVYCFQALSALTVSNGSSLSRNTAGMAWANALGGAVTAADYGSVRVTANSSLSYNSANQGGALHARCRTITLNASTCPYGNGGIGVLAISGGSSMSHNRALSWGGAVMTWGNISYFLITDNSSVDNNVAADGGAVSARGNIDAWVVTNGSRVSSNSAKGYGGAANVEGFDQIASAAFPTPMLRVTVTNSSSVVNNSAQHDGVWSADANRMGIELVVANGSSVSSNRAHTLLGRSGVFSAHVASVTVVNGSTISNNSAGSAGVGYADELHALTVSYNSSLDNNTATTSLGGAFAVRYGGTVVLGPYGSVYGNSARSSGGFLLAQLLLVNFTVLDGSRVAGNQAGASGGVLHATAIDTVSIADSEVSGNAAEQFGGVFALGVGGVVRWRMSNSTLRENRAGTDGGVLHLGTWGAEDQASADYFATGRGIGAAYSDAARAAVLSSLNATRGSPSSQPTAQLEASGSVLSGNAAGRSGGAIALAACSLELSGGVFEANRAVENGGAIAATAAAASSTDGGSSPAVLLSIAGAVFANGSALSGGALHASRGVALQLDGSRVVGCSATTRGGGLSCESCERLLVTGTSIAGCAALGSGGGVSVSSCPNATIADSALYGNAAGRGGACFMAAWAGPGLGSAGPAASGLLTLLRNTSVVLNTAALLSDPPGAATGGANGTSWPSGYGGGLFVDGGPNNGTTVASVPSTVLLDSVAFAQNRAWLGADLATTQTCSASSTTAQPELALGSGLAEGPSAVPACSLLVQGGSAGPVPQLAGANATSSGLELVPALIVPIRQASAAWSSDWGLSSFRVACNDTLGTCPAAEQGLVSGVETPPAAAVLAAPAACGTLAACPRLEVKTGEALTLVLGLADHAGRAVSSLPDKSSYTITLRAEPTPDSAPTALPDTTWASLNGSASLSLSFQADGTAPALLLVLGWPGAYLLRVTVVGPLDIAPLAVPFVLRGCGVGEELAYSPTGVQESRFSSGRASSPILASCSPCPRRQVGLKPDPRTPLSASLTEDSVGAEATAASTVCLPCPANAVCPGGSIVVPLPGYWHSSPSSTLIHACPNEDACSGGAVAAGASGVTILAEMADVLPGINSTLQLLAAEDDRTLALTACQYAAGRSNITSCRLANVSFDDPTAYTQQLCANGYTGNLCAACEPGYTGSLDFECTECPAVARTVCLGLLAFLGSVFIITYGAMANFGEGTRQQQEEGPQDEGPAAGDVLKVLVVHIQYFIIIARLNIQKPKLMTAFIGLLAASTGAENYLTYNHACLLPDQDSAQQAYLALLGALLTPCAVVVACLILWALRFLLFNRARLKRSGNSRQGSRRGASRRPSLEVVRAALEKAPKDVDEQDPKMRSVHNPVFEHSETGEDKEEGAPGKERGDEPVATAAASIGAPEGSKESPGSEGPSPLLGPAQIASMAHHGGGKARDEVEASPVEDEPDLPTKPSLVGRAVESIHNWRLTLSDGLQHVDQTMSLLQQLGIVLVVAVFVLFPSWANAAFSVFSCYVIDHPRNVDDMPLTASAASAYGYWVRSMNQACYSGVHQELYVPLGIVFLLVFCITPPVANFALLWRVRHKFDDPHVISVYGFMYMRYKPKMFWWDSVLQVQTLAMVAVDVFGQGVDVEYQALMLLCVLVVISAINVTIEPLHAPLLRYLEFVSSAVLVLTIALSMFFVVGDSDVLEGAAGNAIVIIMLVINVVLVAGFLFAMLHFSPAKRLIDKASQSFTQWRSARFSRMRSAAAAGGSGAGPNGGGTRGIPGAESLREAGSGRLPPAPSTSRFSGVLTRGASHQAQAQAQMGPGPGPAGLLTSPRGAPLSVMPGSHRLALASDAQGLRSPIAPSGRVGSLIIVERDGSVRSMASLPGRNGSIVSPRAPALGSPGAGRPPSQSLPPTPTAALGGGTGTGGGAGGGGAGGGAGGTGGGAGEGGRGGTVVDPAQVLLQPPDRD</sequence>
<evidence type="ECO:0000313" key="5">
    <source>
        <dbReference type="Proteomes" id="UP000612055"/>
    </source>
</evidence>
<feature type="transmembrane region" description="Helical" evidence="2">
    <location>
        <begin position="2316"/>
        <end position="2339"/>
    </location>
</feature>
<comment type="caution">
    <text evidence="4">The sequence shown here is derived from an EMBL/GenBank/DDBJ whole genome shotgun (WGS) entry which is preliminary data.</text>
</comment>
<feature type="region of interest" description="Disordered" evidence="1">
    <location>
        <begin position="2367"/>
        <end position="2445"/>
    </location>
</feature>
<organism evidence="4 5">
    <name type="scientific">Edaphochlamys debaryana</name>
    <dbReference type="NCBI Taxonomy" id="47281"/>
    <lineage>
        <taxon>Eukaryota</taxon>
        <taxon>Viridiplantae</taxon>
        <taxon>Chlorophyta</taxon>
        <taxon>core chlorophytes</taxon>
        <taxon>Chlorophyceae</taxon>
        <taxon>CS clade</taxon>
        <taxon>Chlamydomonadales</taxon>
        <taxon>Chlamydomonadales incertae sedis</taxon>
        <taxon>Edaphochlamys</taxon>
    </lineage>
</organism>
<dbReference type="GO" id="GO:0043130">
    <property type="term" value="F:ubiquitin binding"/>
    <property type="evidence" value="ECO:0007669"/>
    <property type="project" value="TreeGrafter"/>
</dbReference>